<protein>
    <submittedName>
        <fullName evidence="1">Uncharacterized protein</fullName>
    </submittedName>
</protein>
<dbReference type="EMBL" id="CP126221">
    <property type="protein sequence ID" value="WIA22063.1"/>
    <property type="molecule type" value="Genomic_DNA"/>
</dbReference>
<sequence length="298" mass="32770">MAEGMVSGNRSDQQQLLEKYADAVRARDAHALSAYTSTALLDSGIRRGLATRVIAGVWDANTYALHDLATKLVTAAQTSSVQAEAANQMIEREFEPAVKASIFRMRNMIESACYNLKKQEVKRAAVAAQPKERKRCNKKCTEITKNLTKLVTQYNLLVEQYNAIPQQQQPLQPATVEAVRKQEFCWVSDCAAEEGSQLRLYGVARSIALCEADNEVQRIREELELLPREMTAHLRYLQQLLAKQGDVEAALLAAQRLPADQCDAAASSLVAAGYGQLAGQGRYQPSAVQLVADSQALS</sequence>
<reference evidence="1 2" key="1">
    <citation type="submission" date="2023-05" db="EMBL/GenBank/DDBJ databases">
        <title>A 100% complete, gapless, phased diploid assembly of the Scenedesmus obliquus UTEX 3031 genome.</title>
        <authorList>
            <person name="Biondi T.C."/>
            <person name="Hanschen E.R."/>
            <person name="Kwon T."/>
            <person name="Eng W."/>
            <person name="Kruse C.P.S."/>
            <person name="Koehler S.I."/>
            <person name="Kunde Y."/>
            <person name="Gleasner C.D."/>
            <person name="You Mak K.T."/>
            <person name="Polle J."/>
            <person name="Hovde B.T."/>
            <person name="Starkenburg S.R."/>
        </authorList>
    </citation>
    <scope>NUCLEOTIDE SEQUENCE [LARGE SCALE GENOMIC DNA]</scope>
    <source>
        <strain evidence="1 2">DOE0152z</strain>
    </source>
</reference>
<proteinExistence type="predicted"/>
<organism evidence="1 2">
    <name type="scientific">Tetradesmus obliquus</name>
    <name type="common">Green alga</name>
    <name type="synonym">Acutodesmus obliquus</name>
    <dbReference type="NCBI Taxonomy" id="3088"/>
    <lineage>
        <taxon>Eukaryota</taxon>
        <taxon>Viridiplantae</taxon>
        <taxon>Chlorophyta</taxon>
        <taxon>core chlorophytes</taxon>
        <taxon>Chlorophyceae</taxon>
        <taxon>CS clade</taxon>
        <taxon>Sphaeropleales</taxon>
        <taxon>Scenedesmaceae</taxon>
        <taxon>Tetradesmus</taxon>
    </lineage>
</organism>
<name>A0ABY8UKM5_TETOB</name>
<accession>A0ABY8UKM5</accession>
<dbReference type="Proteomes" id="UP001244341">
    <property type="component" value="Chromosome 14b"/>
</dbReference>
<gene>
    <name evidence="1" type="ORF">OEZ85_004408</name>
</gene>
<evidence type="ECO:0000313" key="2">
    <source>
        <dbReference type="Proteomes" id="UP001244341"/>
    </source>
</evidence>
<keyword evidence="2" id="KW-1185">Reference proteome</keyword>
<evidence type="ECO:0000313" key="1">
    <source>
        <dbReference type="EMBL" id="WIA22063.1"/>
    </source>
</evidence>